<reference evidence="4" key="1">
    <citation type="submission" date="2010-07" db="EMBL/GenBank/DDBJ databases">
        <title>The genome sequence of Gaeumannomyces graminis var. tritici strain R3-111a-1.</title>
        <authorList>
            <consortium name="The Broad Institute Genome Sequencing Platform"/>
            <person name="Ma L.-J."/>
            <person name="Dead R."/>
            <person name="Young S."/>
            <person name="Zeng Q."/>
            <person name="Koehrsen M."/>
            <person name="Alvarado L."/>
            <person name="Berlin A."/>
            <person name="Chapman S.B."/>
            <person name="Chen Z."/>
            <person name="Freedman E."/>
            <person name="Gellesch M."/>
            <person name="Goldberg J."/>
            <person name="Griggs A."/>
            <person name="Gujja S."/>
            <person name="Heilman E.R."/>
            <person name="Heiman D."/>
            <person name="Hepburn T."/>
            <person name="Howarth C."/>
            <person name="Jen D."/>
            <person name="Larson L."/>
            <person name="Mehta T."/>
            <person name="Neiman D."/>
            <person name="Pearson M."/>
            <person name="Roberts A."/>
            <person name="Saif S."/>
            <person name="Shea T."/>
            <person name="Shenoy N."/>
            <person name="Sisk P."/>
            <person name="Stolte C."/>
            <person name="Sykes S."/>
            <person name="Walk T."/>
            <person name="White J."/>
            <person name="Yandava C."/>
            <person name="Haas B."/>
            <person name="Nusbaum C."/>
            <person name="Birren B."/>
        </authorList>
    </citation>
    <scope>NUCLEOTIDE SEQUENCE [LARGE SCALE GENOMIC DNA]</scope>
    <source>
        <strain evidence="4">R3-111a-1</strain>
    </source>
</reference>
<proteinExistence type="predicted"/>
<reference evidence="2" key="2">
    <citation type="submission" date="2010-07" db="EMBL/GenBank/DDBJ databases">
        <authorList>
            <consortium name="The Broad Institute Genome Sequencing Platform"/>
            <consortium name="Broad Institute Genome Sequencing Center for Infectious Disease"/>
            <person name="Ma L.-J."/>
            <person name="Dead R."/>
            <person name="Young S."/>
            <person name="Zeng Q."/>
            <person name="Koehrsen M."/>
            <person name="Alvarado L."/>
            <person name="Berlin A."/>
            <person name="Chapman S.B."/>
            <person name="Chen Z."/>
            <person name="Freedman E."/>
            <person name="Gellesch M."/>
            <person name="Goldberg J."/>
            <person name="Griggs A."/>
            <person name="Gujja S."/>
            <person name="Heilman E.R."/>
            <person name="Heiman D."/>
            <person name="Hepburn T."/>
            <person name="Howarth C."/>
            <person name="Jen D."/>
            <person name="Larson L."/>
            <person name="Mehta T."/>
            <person name="Neiman D."/>
            <person name="Pearson M."/>
            <person name="Roberts A."/>
            <person name="Saif S."/>
            <person name="Shea T."/>
            <person name="Shenoy N."/>
            <person name="Sisk P."/>
            <person name="Stolte C."/>
            <person name="Sykes S."/>
            <person name="Walk T."/>
            <person name="White J."/>
            <person name="Yandava C."/>
            <person name="Haas B."/>
            <person name="Nusbaum C."/>
            <person name="Birren B."/>
        </authorList>
    </citation>
    <scope>NUCLEOTIDE SEQUENCE</scope>
    <source>
        <strain evidence="2">R3-111a-1</strain>
    </source>
</reference>
<evidence type="ECO:0000313" key="2">
    <source>
        <dbReference type="EMBL" id="EJT69187.1"/>
    </source>
</evidence>
<feature type="region of interest" description="Disordered" evidence="1">
    <location>
        <begin position="92"/>
        <end position="111"/>
    </location>
</feature>
<dbReference type="VEuPathDB" id="FungiDB:GGTG_13296"/>
<feature type="region of interest" description="Disordered" evidence="1">
    <location>
        <begin position="43"/>
        <end position="82"/>
    </location>
</feature>
<keyword evidence="4" id="KW-1185">Reference proteome</keyword>
<dbReference type="AlphaFoldDB" id="J3PIG8"/>
<dbReference type="RefSeq" id="XP_009229466.1">
    <property type="nucleotide sequence ID" value="XM_009231202.1"/>
</dbReference>
<dbReference type="EnsemblFungi" id="EJT69187">
    <property type="protein sequence ID" value="EJT69187"/>
    <property type="gene ID" value="GGTG_13296"/>
</dbReference>
<protein>
    <submittedName>
        <fullName evidence="2 3">Uncharacterized protein</fullName>
    </submittedName>
</protein>
<evidence type="ECO:0000256" key="1">
    <source>
        <dbReference type="SAM" id="MobiDB-lite"/>
    </source>
</evidence>
<dbReference type="Proteomes" id="UP000006039">
    <property type="component" value="Unassembled WGS sequence"/>
</dbReference>
<reference evidence="3" key="5">
    <citation type="submission" date="2018-04" db="UniProtKB">
        <authorList>
            <consortium name="EnsemblFungi"/>
        </authorList>
    </citation>
    <scope>IDENTIFICATION</scope>
    <source>
        <strain evidence="3">R3-111a-1</strain>
    </source>
</reference>
<organism evidence="2">
    <name type="scientific">Gaeumannomyces tritici (strain R3-111a-1)</name>
    <name type="common">Wheat and barley take-all root rot fungus</name>
    <name type="synonym">Gaeumannomyces graminis var. tritici</name>
    <dbReference type="NCBI Taxonomy" id="644352"/>
    <lineage>
        <taxon>Eukaryota</taxon>
        <taxon>Fungi</taxon>
        <taxon>Dikarya</taxon>
        <taxon>Ascomycota</taxon>
        <taxon>Pezizomycotina</taxon>
        <taxon>Sordariomycetes</taxon>
        <taxon>Sordariomycetidae</taxon>
        <taxon>Magnaporthales</taxon>
        <taxon>Magnaporthaceae</taxon>
        <taxon>Gaeumannomyces</taxon>
    </lineage>
</organism>
<sequence length="304" mass="32668">MSRLGIRRAKAIYGRRWLQANWHSTEQDERRWIKTVTWLGPTDSAKRVRTPEAPAQPARRSSRQRQPTRKAAPPSSDAEGEFSALGVQNEVEEVSSGLSAPEDEPEITAREPVSKKRAFATKAKAARAPTVPAEIEVKVTAAVALISAPFLGPKQAKLSDTSTSRSVFLETPASEGDFGVSATVTLGETFGPSKINRLVAVALAKNGLTGRATAKFAFSQAVVGYRPERGPSVIELELLLELLLEPNDFDPADLYGEVPGKDIVETSASEGDGAVAVARWRAVKLVNNGAVTGRREAVVNLSFP</sequence>
<reference evidence="2" key="3">
    <citation type="submission" date="2010-09" db="EMBL/GenBank/DDBJ databases">
        <title>Annotation of Gaeumannomyces graminis var. tritici R3-111a-1.</title>
        <authorList>
            <consortium name="The Broad Institute Genome Sequencing Platform"/>
            <person name="Ma L.-J."/>
            <person name="Dead R."/>
            <person name="Young S.K."/>
            <person name="Zeng Q."/>
            <person name="Gargeya S."/>
            <person name="Fitzgerald M."/>
            <person name="Haas B."/>
            <person name="Abouelleil A."/>
            <person name="Alvarado L."/>
            <person name="Arachchi H.M."/>
            <person name="Berlin A."/>
            <person name="Brown A."/>
            <person name="Chapman S.B."/>
            <person name="Chen Z."/>
            <person name="Dunbar C."/>
            <person name="Freedman E."/>
            <person name="Gearin G."/>
            <person name="Gellesch M."/>
            <person name="Goldberg J."/>
            <person name="Griggs A."/>
            <person name="Gujja S."/>
            <person name="Heiman D."/>
            <person name="Howarth C."/>
            <person name="Larson L."/>
            <person name="Lui A."/>
            <person name="MacDonald P.J.P."/>
            <person name="Mehta T."/>
            <person name="Montmayeur A."/>
            <person name="Murphy C."/>
            <person name="Neiman D."/>
            <person name="Pearson M."/>
            <person name="Priest M."/>
            <person name="Roberts A."/>
            <person name="Saif S."/>
            <person name="Shea T."/>
            <person name="Shenoy N."/>
            <person name="Sisk P."/>
            <person name="Stolte C."/>
            <person name="Sykes S."/>
            <person name="Yandava C."/>
            <person name="Wortman J."/>
            <person name="Nusbaum C."/>
            <person name="Birren B."/>
        </authorList>
    </citation>
    <scope>NUCLEOTIDE SEQUENCE</scope>
    <source>
        <strain evidence="2">R3-111a-1</strain>
    </source>
</reference>
<accession>J3PIG8</accession>
<reference evidence="3" key="4">
    <citation type="journal article" date="2015" name="G3 (Bethesda)">
        <title>Genome sequences of three phytopathogenic species of the Magnaporthaceae family of fungi.</title>
        <authorList>
            <person name="Okagaki L.H."/>
            <person name="Nunes C.C."/>
            <person name="Sailsbery J."/>
            <person name="Clay B."/>
            <person name="Brown D."/>
            <person name="John T."/>
            <person name="Oh Y."/>
            <person name="Young N."/>
            <person name="Fitzgerald M."/>
            <person name="Haas B.J."/>
            <person name="Zeng Q."/>
            <person name="Young S."/>
            <person name="Adiconis X."/>
            <person name="Fan L."/>
            <person name="Levin J.Z."/>
            <person name="Mitchell T.K."/>
            <person name="Okubara P.A."/>
            <person name="Farman M.L."/>
            <person name="Kohn L.M."/>
            <person name="Birren B."/>
            <person name="Ma L.-J."/>
            <person name="Dean R.A."/>
        </authorList>
    </citation>
    <scope>NUCLEOTIDE SEQUENCE</scope>
    <source>
        <strain evidence="3">R3-111a-1</strain>
    </source>
</reference>
<dbReference type="HOGENOM" id="CLU_915396_0_0_1"/>
<name>J3PIG8_GAET3</name>
<evidence type="ECO:0000313" key="4">
    <source>
        <dbReference type="Proteomes" id="UP000006039"/>
    </source>
</evidence>
<dbReference type="EMBL" id="GL385405">
    <property type="protein sequence ID" value="EJT69187.1"/>
    <property type="molecule type" value="Genomic_DNA"/>
</dbReference>
<gene>
    <name evidence="3" type="primary">20353754</name>
    <name evidence="2" type="ORF">GGTG_13296</name>
</gene>
<dbReference type="GeneID" id="20353754"/>
<evidence type="ECO:0000313" key="3">
    <source>
        <dbReference type="EnsemblFungi" id="EJT69187"/>
    </source>
</evidence>